<dbReference type="SMART" id="SM00989">
    <property type="entry name" value="V4R"/>
    <property type="match status" value="1"/>
</dbReference>
<dbReference type="EMBL" id="LGCM01000042">
    <property type="protein sequence ID" value="KPL80419.1"/>
    <property type="molecule type" value="Genomic_DNA"/>
</dbReference>
<feature type="domain" description="4-vinyl reductase 4VR" evidence="1">
    <location>
        <begin position="121"/>
        <end position="182"/>
    </location>
</feature>
<evidence type="ECO:0000313" key="4">
    <source>
        <dbReference type="Proteomes" id="UP000050501"/>
    </source>
</evidence>
<dbReference type="InterPro" id="IPR024096">
    <property type="entry name" value="NO_sig/Golgi_transp_ligand-bd"/>
</dbReference>
<dbReference type="AlphaFoldDB" id="A0A0P6Y588"/>
<organism evidence="3 4">
    <name type="scientific">Levilinea saccharolytica</name>
    <dbReference type="NCBI Taxonomy" id="229921"/>
    <lineage>
        <taxon>Bacteria</taxon>
        <taxon>Bacillati</taxon>
        <taxon>Chloroflexota</taxon>
        <taxon>Anaerolineae</taxon>
        <taxon>Anaerolineales</taxon>
        <taxon>Anaerolineaceae</taxon>
        <taxon>Levilinea</taxon>
    </lineage>
</organism>
<sequence>MVLDGVQEIVGRVGLVAVLNLANLSHLSDPAAALKGTDLRALRRALEDLYGRRGGRGVLLRSGRAAFRPFLDHFGEELHLTQTEFRLQPAPVRIQAGLEAITGVLSQVGSSPLDFTETPDAWVWTQRGCWWCHPSESQEPVCQFAVGLLQEYLNWASGKVYHVEETACKGTGAEACVFHISKHPLD</sequence>
<dbReference type="STRING" id="229921.ADN01_12155"/>
<dbReference type="PANTHER" id="PTHR35090:SF1">
    <property type="entry name" value="SLR0144 PROTEIN"/>
    <property type="match status" value="1"/>
</dbReference>
<evidence type="ECO:0000313" key="3">
    <source>
        <dbReference type="EMBL" id="KPL80431.1"/>
    </source>
</evidence>
<accession>A0A0P6Y588</accession>
<dbReference type="SUPFAM" id="SSF111126">
    <property type="entry name" value="Ligand-binding domain in the NO signalling and Golgi transport"/>
    <property type="match status" value="1"/>
</dbReference>
<proteinExistence type="predicted"/>
<name>A0A0P6Y588_9CHLR</name>
<gene>
    <name evidence="2" type="ORF">ADN01_12155</name>
    <name evidence="3" type="ORF">ADN01_12230</name>
</gene>
<reference evidence="3 4" key="1">
    <citation type="submission" date="2015-07" db="EMBL/GenBank/DDBJ databases">
        <title>Genome sequence of Levilinea saccharolytica DSM 16555.</title>
        <authorList>
            <person name="Hemp J."/>
            <person name="Ward L.M."/>
            <person name="Pace L.A."/>
            <person name="Fischer W.W."/>
        </authorList>
    </citation>
    <scope>NUCLEOTIDE SEQUENCE [LARGE SCALE GENOMIC DNA]</scope>
    <source>
        <strain evidence="3 4">KIBI-1</strain>
    </source>
</reference>
<dbReference type="EMBL" id="LGCM01000042">
    <property type="protein sequence ID" value="KPL80431.1"/>
    <property type="molecule type" value="Genomic_DNA"/>
</dbReference>
<keyword evidence="4" id="KW-1185">Reference proteome</keyword>
<dbReference type="InterPro" id="IPR004096">
    <property type="entry name" value="V4R"/>
</dbReference>
<dbReference type="PANTHER" id="PTHR35090">
    <property type="entry name" value="DNA-DIRECTED RNA POLYMERASE SUBUNIT I"/>
    <property type="match status" value="1"/>
</dbReference>
<dbReference type="Pfam" id="PF02830">
    <property type="entry name" value="V4R"/>
    <property type="match status" value="1"/>
</dbReference>
<dbReference type="Gene3D" id="3.30.1380.20">
    <property type="entry name" value="Trafficking protein particle complex subunit 3"/>
    <property type="match status" value="1"/>
</dbReference>
<dbReference type="Proteomes" id="UP000050501">
    <property type="component" value="Unassembled WGS sequence"/>
</dbReference>
<protein>
    <recommendedName>
        <fullName evidence="1">4-vinyl reductase 4VR domain-containing protein</fullName>
    </recommendedName>
</protein>
<evidence type="ECO:0000313" key="2">
    <source>
        <dbReference type="EMBL" id="KPL80419.1"/>
    </source>
</evidence>
<comment type="caution">
    <text evidence="3">The sequence shown here is derived from an EMBL/GenBank/DDBJ whole genome shotgun (WGS) entry which is preliminary data.</text>
</comment>
<evidence type="ECO:0000259" key="1">
    <source>
        <dbReference type="SMART" id="SM00989"/>
    </source>
</evidence>